<protein>
    <submittedName>
        <fullName evidence="6">Response regulator receiver protein CpdR</fullName>
    </submittedName>
</protein>
<evidence type="ECO:0000256" key="4">
    <source>
        <dbReference type="PROSITE-ProRule" id="PRU00169"/>
    </source>
</evidence>
<proteinExistence type="predicted"/>
<dbReference type="PROSITE" id="PS50110">
    <property type="entry name" value="RESPONSE_REGULATORY"/>
    <property type="match status" value="1"/>
</dbReference>
<comment type="caution">
    <text evidence="6">The sequence shown here is derived from an EMBL/GenBank/DDBJ whole genome shotgun (WGS) entry which is preliminary data.</text>
</comment>
<reference evidence="6" key="1">
    <citation type="journal article" date="2021" name="Front. Microbiol.">
        <title>Comprehensive Comparative Genomics and Phenotyping of Methylobacterium Species.</title>
        <authorList>
            <person name="Alessa O."/>
            <person name="Ogura Y."/>
            <person name="Fujitani Y."/>
            <person name="Takami H."/>
            <person name="Hayashi T."/>
            <person name="Sahin N."/>
            <person name="Tani A."/>
        </authorList>
    </citation>
    <scope>NUCLEOTIDE SEQUENCE</scope>
    <source>
        <strain evidence="6">DSM 23674</strain>
    </source>
</reference>
<dbReference type="Gene3D" id="3.40.50.2300">
    <property type="match status" value="1"/>
</dbReference>
<evidence type="ECO:0000313" key="7">
    <source>
        <dbReference type="Proteomes" id="UP001055101"/>
    </source>
</evidence>
<name>A0ABQ4TNK1_9HYPH</name>
<dbReference type="Pfam" id="PF00072">
    <property type="entry name" value="Response_reg"/>
    <property type="match status" value="1"/>
</dbReference>
<dbReference type="RefSeq" id="WP_238232483.1">
    <property type="nucleotide sequence ID" value="NZ_BPRA01000015.1"/>
</dbReference>
<evidence type="ECO:0000313" key="6">
    <source>
        <dbReference type="EMBL" id="GJE56953.1"/>
    </source>
</evidence>
<dbReference type="PANTHER" id="PTHR44591:SF3">
    <property type="entry name" value="RESPONSE REGULATORY DOMAIN-CONTAINING PROTEIN"/>
    <property type="match status" value="1"/>
</dbReference>
<dbReference type="SMART" id="SM00448">
    <property type="entry name" value="REC"/>
    <property type="match status" value="1"/>
</dbReference>
<dbReference type="InterPro" id="IPR050595">
    <property type="entry name" value="Bact_response_regulator"/>
</dbReference>
<evidence type="ECO:0000256" key="3">
    <source>
        <dbReference type="ARBA" id="ARBA00023163"/>
    </source>
</evidence>
<accession>A0ABQ4TNK1</accession>
<dbReference type="InterPro" id="IPR001789">
    <property type="entry name" value="Sig_transdc_resp-reg_receiver"/>
</dbReference>
<organism evidence="6 7">
    <name type="scientific">Methylobacterium thuringiense</name>
    <dbReference type="NCBI Taxonomy" id="1003091"/>
    <lineage>
        <taxon>Bacteria</taxon>
        <taxon>Pseudomonadati</taxon>
        <taxon>Pseudomonadota</taxon>
        <taxon>Alphaproteobacteria</taxon>
        <taxon>Hyphomicrobiales</taxon>
        <taxon>Methylobacteriaceae</taxon>
        <taxon>Methylobacterium</taxon>
    </lineage>
</organism>
<evidence type="ECO:0000256" key="1">
    <source>
        <dbReference type="ARBA" id="ARBA00022553"/>
    </source>
</evidence>
<gene>
    <name evidence="6" type="primary">cpdR_2</name>
    <name evidence="6" type="ORF">EKPJFOCH_3463</name>
</gene>
<feature type="modified residue" description="4-aspartylphosphate" evidence="4">
    <location>
        <position position="60"/>
    </location>
</feature>
<dbReference type="SUPFAM" id="SSF52172">
    <property type="entry name" value="CheY-like"/>
    <property type="match status" value="1"/>
</dbReference>
<evidence type="ECO:0000256" key="2">
    <source>
        <dbReference type="ARBA" id="ARBA00023015"/>
    </source>
</evidence>
<keyword evidence="1 4" id="KW-0597">Phosphoprotein</keyword>
<evidence type="ECO:0000259" key="5">
    <source>
        <dbReference type="PROSITE" id="PS50110"/>
    </source>
</evidence>
<keyword evidence="2" id="KW-0805">Transcription regulation</keyword>
<dbReference type="InterPro" id="IPR011006">
    <property type="entry name" value="CheY-like_superfamily"/>
</dbReference>
<keyword evidence="3" id="KW-0804">Transcription</keyword>
<dbReference type="PANTHER" id="PTHR44591">
    <property type="entry name" value="STRESS RESPONSE REGULATOR PROTEIN 1"/>
    <property type="match status" value="1"/>
</dbReference>
<feature type="domain" description="Response regulatory" evidence="5">
    <location>
        <begin position="9"/>
        <end position="123"/>
    </location>
</feature>
<reference evidence="6" key="2">
    <citation type="submission" date="2021-08" db="EMBL/GenBank/DDBJ databases">
        <authorList>
            <person name="Tani A."/>
            <person name="Ola A."/>
            <person name="Ogura Y."/>
            <person name="Katsura K."/>
            <person name="Hayashi T."/>
        </authorList>
    </citation>
    <scope>NUCLEOTIDE SEQUENCE</scope>
    <source>
        <strain evidence="6">DSM 23674</strain>
    </source>
</reference>
<dbReference type="EMBL" id="BPRA01000015">
    <property type="protein sequence ID" value="GJE56953.1"/>
    <property type="molecule type" value="Genomic_DNA"/>
</dbReference>
<dbReference type="Proteomes" id="UP001055101">
    <property type="component" value="Unassembled WGS sequence"/>
</dbReference>
<sequence>MNSTSSAPYALAVDDDGLTRMNVFDILEDAGFRTLEAENGDDAIAVLEQHQASIVLLFTDVQMPGTRDGFALAREAHSRWPHISIVVASGRVRPAPNELPDGVRFLSKPFSAETVYDHLRELLPDGRKPDPLKK</sequence>
<keyword evidence="7" id="KW-1185">Reference proteome</keyword>